<dbReference type="SUPFAM" id="SSF52172">
    <property type="entry name" value="CheY-like"/>
    <property type="match status" value="1"/>
</dbReference>
<dbReference type="GO" id="GO:0003677">
    <property type="term" value="F:DNA binding"/>
    <property type="evidence" value="ECO:0007669"/>
    <property type="project" value="UniProtKB-KW"/>
</dbReference>
<evidence type="ECO:0000256" key="7">
    <source>
        <dbReference type="PROSITE-ProRule" id="PRU01091"/>
    </source>
</evidence>
<dbReference type="CDD" id="cd00383">
    <property type="entry name" value="trans_reg_C"/>
    <property type="match status" value="1"/>
</dbReference>
<dbReference type="Proteomes" id="UP000094329">
    <property type="component" value="Unassembled WGS sequence"/>
</dbReference>
<dbReference type="PANTHER" id="PTHR48111">
    <property type="entry name" value="REGULATOR OF RPOS"/>
    <property type="match status" value="1"/>
</dbReference>
<dbReference type="InterPro" id="IPR001789">
    <property type="entry name" value="Sig_transdc_resp-reg_receiver"/>
</dbReference>
<evidence type="ECO:0000313" key="11">
    <source>
        <dbReference type="Proteomes" id="UP000094329"/>
    </source>
</evidence>
<evidence type="ECO:0000259" key="8">
    <source>
        <dbReference type="PROSITE" id="PS50110"/>
    </source>
</evidence>
<feature type="modified residue" description="4-aspartylphosphate" evidence="6">
    <location>
        <position position="51"/>
    </location>
</feature>
<evidence type="ECO:0000256" key="4">
    <source>
        <dbReference type="ARBA" id="ARBA00023125"/>
    </source>
</evidence>
<feature type="domain" description="Response regulatory" evidence="8">
    <location>
        <begin position="2"/>
        <end position="116"/>
    </location>
</feature>
<proteinExistence type="predicted"/>
<name>A0ABX3A3X4_9GAMM</name>
<dbReference type="NCBIfam" id="TIGR01387">
    <property type="entry name" value="cztR_silR_copR"/>
    <property type="match status" value="1"/>
</dbReference>
<keyword evidence="2" id="KW-0902">Two-component regulatory system</keyword>
<keyword evidence="5" id="KW-0804">Transcription</keyword>
<evidence type="ECO:0000256" key="2">
    <source>
        <dbReference type="ARBA" id="ARBA00023012"/>
    </source>
</evidence>
<feature type="DNA-binding region" description="OmpR/PhoB-type" evidence="7">
    <location>
        <begin position="124"/>
        <end position="221"/>
    </location>
</feature>
<feature type="domain" description="OmpR/PhoB-type" evidence="9">
    <location>
        <begin position="124"/>
        <end position="221"/>
    </location>
</feature>
<dbReference type="PANTHER" id="PTHR48111:SF76">
    <property type="entry name" value="TWO-COMPONENT RESPONSE REGULATOR"/>
    <property type="match status" value="1"/>
</dbReference>
<gene>
    <name evidence="10" type="ORF">BGC07_04665</name>
</gene>
<dbReference type="InterPro" id="IPR011006">
    <property type="entry name" value="CheY-like_superfamily"/>
</dbReference>
<dbReference type="Pfam" id="PF00072">
    <property type="entry name" value="Response_reg"/>
    <property type="match status" value="1"/>
</dbReference>
<organism evidence="10 11">
    <name type="scientific">Piscirickettsia litoralis</name>
    <dbReference type="NCBI Taxonomy" id="1891921"/>
    <lineage>
        <taxon>Bacteria</taxon>
        <taxon>Pseudomonadati</taxon>
        <taxon>Pseudomonadota</taxon>
        <taxon>Gammaproteobacteria</taxon>
        <taxon>Thiotrichales</taxon>
        <taxon>Piscirickettsiaceae</taxon>
        <taxon>Piscirickettsia</taxon>
    </lineage>
</organism>
<dbReference type="EMBL" id="MDTU01000001">
    <property type="protein sequence ID" value="ODN42353.1"/>
    <property type="molecule type" value="Genomic_DNA"/>
</dbReference>
<dbReference type="Gene3D" id="3.40.50.2300">
    <property type="match status" value="1"/>
</dbReference>
<evidence type="ECO:0000259" key="9">
    <source>
        <dbReference type="PROSITE" id="PS51755"/>
    </source>
</evidence>
<dbReference type="PROSITE" id="PS50110">
    <property type="entry name" value="RESPONSE_REGULATORY"/>
    <property type="match status" value="1"/>
</dbReference>
<dbReference type="Gene3D" id="1.10.10.10">
    <property type="entry name" value="Winged helix-like DNA-binding domain superfamily/Winged helix DNA-binding domain"/>
    <property type="match status" value="1"/>
</dbReference>
<evidence type="ECO:0000313" key="10">
    <source>
        <dbReference type="EMBL" id="ODN42353.1"/>
    </source>
</evidence>
<dbReference type="Pfam" id="PF00486">
    <property type="entry name" value="Trans_reg_C"/>
    <property type="match status" value="1"/>
</dbReference>
<keyword evidence="1 6" id="KW-0597">Phosphoprotein</keyword>
<protein>
    <submittedName>
        <fullName evidence="10">DNA-binding response regulator</fullName>
    </submittedName>
</protein>
<keyword evidence="11" id="KW-1185">Reference proteome</keyword>
<accession>A0ABX3A3X4</accession>
<dbReference type="SMART" id="SM00862">
    <property type="entry name" value="Trans_reg_C"/>
    <property type="match status" value="1"/>
</dbReference>
<evidence type="ECO:0000256" key="1">
    <source>
        <dbReference type="ARBA" id="ARBA00022553"/>
    </source>
</evidence>
<dbReference type="SMART" id="SM00448">
    <property type="entry name" value="REC"/>
    <property type="match status" value="1"/>
</dbReference>
<dbReference type="InterPro" id="IPR039420">
    <property type="entry name" value="WalR-like"/>
</dbReference>
<evidence type="ECO:0000256" key="3">
    <source>
        <dbReference type="ARBA" id="ARBA00023015"/>
    </source>
</evidence>
<dbReference type="Gene3D" id="6.10.250.690">
    <property type="match status" value="1"/>
</dbReference>
<dbReference type="RefSeq" id="WP_069312150.1">
    <property type="nucleotide sequence ID" value="NZ_MDTU01000001.1"/>
</dbReference>
<evidence type="ECO:0000256" key="6">
    <source>
        <dbReference type="PROSITE-ProRule" id="PRU00169"/>
    </source>
</evidence>
<dbReference type="PROSITE" id="PS51755">
    <property type="entry name" value="OMPR_PHOB"/>
    <property type="match status" value="1"/>
</dbReference>
<sequence>MRILVIEDEHKAADYIKLGLTQEAYQVDVAYEGQEGLHMALEYNYDLIIQDIMLPNLNGWEILKKIRTKNQTIPIILLTACDSIEDRVKGLNLGADDYLVKPFAFSELLARVQARLRRKTTSVSNIIKLAHLEVDFNRQIVKSAGKRLELSAKEFSLLSLLLHRRGQVLSRTIIAEQVWDINFDSDTNIIDVAIKRLRAKLEDKEHQLIKTIRGRGYCIENEE</sequence>
<dbReference type="InterPro" id="IPR006291">
    <property type="entry name" value="CusR-like"/>
</dbReference>
<keyword evidence="3" id="KW-0805">Transcription regulation</keyword>
<dbReference type="CDD" id="cd19935">
    <property type="entry name" value="REC_OmpR_CusR-like"/>
    <property type="match status" value="1"/>
</dbReference>
<keyword evidence="4 7" id="KW-0238">DNA-binding</keyword>
<comment type="caution">
    <text evidence="10">The sequence shown here is derived from an EMBL/GenBank/DDBJ whole genome shotgun (WGS) entry which is preliminary data.</text>
</comment>
<dbReference type="InterPro" id="IPR036388">
    <property type="entry name" value="WH-like_DNA-bd_sf"/>
</dbReference>
<evidence type="ECO:0000256" key="5">
    <source>
        <dbReference type="ARBA" id="ARBA00023163"/>
    </source>
</evidence>
<dbReference type="InterPro" id="IPR001867">
    <property type="entry name" value="OmpR/PhoB-type_DNA-bd"/>
</dbReference>
<reference evidence="10 11" key="1">
    <citation type="submission" date="2016-08" db="EMBL/GenBank/DDBJ databases">
        <title>Draft genome sequence of Candidatus Piscirickettsia litoralis, from seawater.</title>
        <authorList>
            <person name="Wan X."/>
            <person name="Lee A.J."/>
            <person name="Hou S."/>
            <person name="Donachie S.P."/>
        </authorList>
    </citation>
    <scope>NUCLEOTIDE SEQUENCE [LARGE SCALE GENOMIC DNA]</scope>
    <source>
        <strain evidence="10 11">Y2</strain>
    </source>
</reference>